<evidence type="ECO:0000313" key="2">
    <source>
        <dbReference type="EMBL" id="MDD0993622.1"/>
    </source>
</evidence>
<evidence type="ECO:0000313" key="3">
    <source>
        <dbReference type="Proteomes" id="UP001148203"/>
    </source>
</evidence>
<protein>
    <submittedName>
        <fullName evidence="2">Uncharacterized protein</fullName>
    </submittedName>
</protein>
<feature type="region of interest" description="Disordered" evidence="1">
    <location>
        <begin position="213"/>
        <end position="281"/>
    </location>
</feature>
<feature type="compositionally biased region" description="Basic and acidic residues" evidence="1">
    <location>
        <begin position="213"/>
        <end position="223"/>
    </location>
</feature>
<accession>A0ABT5NZR4</accession>
<name>A0ABT5NZR4_9PSED</name>
<evidence type="ECO:0000256" key="1">
    <source>
        <dbReference type="SAM" id="MobiDB-lite"/>
    </source>
</evidence>
<reference evidence="2 3" key="1">
    <citation type="submission" date="2022-05" db="EMBL/GenBank/DDBJ databases">
        <title>Novel Pseudomonas spp. Isolated from a Rainbow Trout Aquaculture Facility.</title>
        <authorList>
            <person name="Testerman T."/>
            <person name="Graf J."/>
        </authorList>
    </citation>
    <scope>NUCLEOTIDE SEQUENCE [LARGE SCALE GENOMIC DNA]</scope>
    <source>
        <strain evidence="2 3">ID681</strain>
    </source>
</reference>
<comment type="caution">
    <text evidence="2">The sequence shown here is derived from an EMBL/GenBank/DDBJ whole genome shotgun (WGS) entry which is preliminary data.</text>
</comment>
<feature type="compositionally biased region" description="Basic and acidic residues" evidence="1">
    <location>
        <begin position="185"/>
        <end position="197"/>
    </location>
</feature>
<dbReference type="EMBL" id="JAMDGY010000101">
    <property type="protein sequence ID" value="MDD0993622.1"/>
    <property type="molecule type" value="Genomic_DNA"/>
</dbReference>
<feature type="region of interest" description="Disordered" evidence="1">
    <location>
        <begin position="177"/>
        <end position="197"/>
    </location>
</feature>
<dbReference type="RefSeq" id="WP_273913458.1">
    <property type="nucleotide sequence ID" value="NZ_JAMDGX010000085.1"/>
</dbReference>
<feature type="compositionally biased region" description="Pro residues" evidence="1">
    <location>
        <begin position="239"/>
        <end position="260"/>
    </location>
</feature>
<gene>
    <name evidence="2" type="ORF">M5G11_24125</name>
</gene>
<proteinExistence type="predicted"/>
<keyword evidence="3" id="KW-1185">Reference proteome</keyword>
<organism evidence="2 3">
    <name type="scientific">Pseudomonas fontis</name>
    <dbReference type="NCBI Taxonomy" id="2942633"/>
    <lineage>
        <taxon>Bacteria</taxon>
        <taxon>Pseudomonadati</taxon>
        <taxon>Pseudomonadota</taxon>
        <taxon>Gammaproteobacteria</taxon>
        <taxon>Pseudomonadales</taxon>
        <taxon>Pseudomonadaceae</taxon>
        <taxon>Pseudomonas</taxon>
    </lineage>
</organism>
<dbReference type="Proteomes" id="UP001148203">
    <property type="component" value="Unassembled WGS sequence"/>
</dbReference>
<sequence length="333" mass="34698">MSASTKKPAFPLNCANAGCAKALAGPVKFCPYCGASSQVAVTAVAAAPVSAPVSVPTPTPTVAPVVAPAPVREVTVERREVEPQPTPARIAPPPLPVAAGKPRNLARNAGLAAAVLLAVVGYAAYQMNAGKAQQAFEATLQAGRECLNASQFNCALEKADQALRTDSKDPRALNLLQQAQGGLDRQQREATAKRDDARMKALAAQQALDLAAAREKAQREQEQLAKVIPPPVEKIQAQAPPPPALPKPPPTARPAPPRPTPTAASPGLVGQQLSQARSALSRGDGNMARALANMVLSQDPNNRQAQIVLRQAEQLRNQSSFSKPKALGGVIIE</sequence>